<accession>A0A840Z0H8</accession>
<reference evidence="1 2" key="1">
    <citation type="submission" date="2020-08" db="EMBL/GenBank/DDBJ databases">
        <title>Genomic Encyclopedia of Type Strains, Phase IV (KMG-IV): sequencing the most valuable type-strain genomes for metagenomic binning, comparative biology and taxonomic classification.</title>
        <authorList>
            <person name="Goeker M."/>
        </authorList>
    </citation>
    <scope>NUCLEOTIDE SEQUENCE [LARGE SCALE GENOMIC DNA]</scope>
    <source>
        <strain evidence="1 2">DSM 27203</strain>
    </source>
</reference>
<dbReference type="AlphaFoldDB" id="A0A840Z0H8"/>
<protein>
    <submittedName>
        <fullName evidence="1">Uncharacterized protein</fullName>
    </submittedName>
</protein>
<sequence>MEPLTYIIALMGCTDDGTMCRQVRMEQARYPTAAACQAALDNALWRNSDINYPIIQASCQRKSPGWAGRQAHKNQEG</sequence>
<keyword evidence="2" id="KW-1185">Reference proteome</keyword>
<gene>
    <name evidence="1" type="ORF">FHR23_002160</name>
</gene>
<comment type="caution">
    <text evidence="1">The sequence shown here is derived from an EMBL/GenBank/DDBJ whole genome shotgun (WGS) entry which is preliminary data.</text>
</comment>
<proteinExistence type="predicted"/>
<evidence type="ECO:0000313" key="2">
    <source>
        <dbReference type="Proteomes" id="UP000554342"/>
    </source>
</evidence>
<name>A0A840Z0H8_9SPHN</name>
<dbReference type="Proteomes" id="UP000554342">
    <property type="component" value="Unassembled WGS sequence"/>
</dbReference>
<evidence type="ECO:0000313" key="1">
    <source>
        <dbReference type="EMBL" id="MBB5719222.1"/>
    </source>
</evidence>
<organism evidence="1 2">
    <name type="scientific">Stakelama sediminis</name>
    <dbReference type="NCBI Taxonomy" id="463200"/>
    <lineage>
        <taxon>Bacteria</taxon>
        <taxon>Pseudomonadati</taxon>
        <taxon>Pseudomonadota</taxon>
        <taxon>Alphaproteobacteria</taxon>
        <taxon>Sphingomonadales</taxon>
        <taxon>Sphingomonadaceae</taxon>
        <taxon>Stakelama</taxon>
    </lineage>
</organism>
<dbReference type="RefSeq" id="WP_184003725.1">
    <property type="nucleotide sequence ID" value="NZ_BAABIF010000012.1"/>
</dbReference>
<dbReference type="EMBL" id="JACIJI010000003">
    <property type="protein sequence ID" value="MBB5719222.1"/>
    <property type="molecule type" value="Genomic_DNA"/>
</dbReference>